<dbReference type="GO" id="GO:0004519">
    <property type="term" value="F:endonuclease activity"/>
    <property type="evidence" value="ECO:0007669"/>
    <property type="project" value="UniProtKB-KW"/>
</dbReference>
<dbReference type="InterPro" id="IPR043502">
    <property type="entry name" value="DNA/RNA_pol_sf"/>
</dbReference>
<evidence type="ECO:0000259" key="7">
    <source>
        <dbReference type="Pfam" id="PF17917"/>
    </source>
</evidence>
<dbReference type="Pfam" id="PF17917">
    <property type="entry name" value="RT_RNaseH"/>
    <property type="match status" value="1"/>
</dbReference>
<evidence type="ECO:0000256" key="5">
    <source>
        <dbReference type="ARBA" id="ARBA00022801"/>
    </source>
</evidence>
<organism evidence="8 9">
    <name type="scientific">Austropuccinia psidii MF-1</name>
    <dbReference type="NCBI Taxonomy" id="1389203"/>
    <lineage>
        <taxon>Eukaryota</taxon>
        <taxon>Fungi</taxon>
        <taxon>Dikarya</taxon>
        <taxon>Basidiomycota</taxon>
        <taxon>Pucciniomycotina</taxon>
        <taxon>Pucciniomycetes</taxon>
        <taxon>Pucciniales</taxon>
        <taxon>Sphaerophragmiaceae</taxon>
        <taxon>Austropuccinia</taxon>
    </lineage>
</organism>
<gene>
    <name evidence="8" type="ORF">O181_048007</name>
</gene>
<dbReference type="GO" id="GO:0003964">
    <property type="term" value="F:RNA-directed DNA polymerase activity"/>
    <property type="evidence" value="ECO:0007669"/>
    <property type="project" value="UniProtKB-KW"/>
</dbReference>
<keyword evidence="2" id="KW-0548">Nucleotidyltransferase</keyword>
<reference evidence="8" key="1">
    <citation type="submission" date="2021-03" db="EMBL/GenBank/DDBJ databases">
        <title>Draft genome sequence of rust myrtle Austropuccinia psidii MF-1, a brazilian biotype.</title>
        <authorList>
            <person name="Quecine M.C."/>
            <person name="Pachon D.M.R."/>
            <person name="Bonatelli M.L."/>
            <person name="Correr F.H."/>
            <person name="Franceschini L.M."/>
            <person name="Leite T.F."/>
            <person name="Margarido G.R.A."/>
            <person name="Almeida C.A."/>
            <person name="Ferrarezi J.A."/>
            <person name="Labate C.A."/>
        </authorList>
    </citation>
    <scope>NUCLEOTIDE SEQUENCE</scope>
    <source>
        <strain evidence="8">MF-1</strain>
    </source>
</reference>
<evidence type="ECO:0000256" key="4">
    <source>
        <dbReference type="ARBA" id="ARBA00022759"/>
    </source>
</evidence>
<dbReference type="GO" id="GO:0016787">
    <property type="term" value="F:hydrolase activity"/>
    <property type="evidence" value="ECO:0007669"/>
    <property type="project" value="UniProtKB-KW"/>
</dbReference>
<dbReference type="PANTHER" id="PTHR34072">
    <property type="entry name" value="ENZYMATIC POLYPROTEIN-RELATED"/>
    <property type="match status" value="1"/>
</dbReference>
<comment type="caution">
    <text evidence="8">The sequence shown here is derived from an EMBL/GenBank/DDBJ whole genome shotgun (WGS) entry which is preliminary data.</text>
</comment>
<dbReference type="InterPro" id="IPR041373">
    <property type="entry name" value="RT_RNaseH"/>
</dbReference>
<evidence type="ECO:0000313" key="8">
    <source>
        <dbReference type="EMBL" id="MBW0508292.1"/>
    </source>
</evidence>
<dbReference type="OrthoDB" id="3095879at2759"/>
<name>A0A9Q3DZ00_9BASI</name>
<keyword evidence="9" id="KW-1185">Reference proteome</keyword>
<proteinExistence type="predicted"/>
<dbReference type="SUPFAM" id="SSF56672">
    <property type="entry name" value="DNA/RNA polymerases"/>
    <property type="match status" value="1"/>
</dbReference>
<feature type="domain" description="Reverse transcriptase RNase H-like" evidence="7">
    <location>
        <begin position="58"/>
        <end position="149"/>
    </location>
</feature>
<evidence type="ECO:0000256" key="2">
    <source>
        <dbReference type="ARBA" id="ARBA00022695"/>
    </source>
</evidence>
<evidence type="ECO:0000256" key="1">
    <source>
        <dbReference type="ARBA" id="ARBA00022679"/>
    </source>
</evidence>
<evidence type="ECO:0000256" key="6">
    <source>
        <dbReference type="ARBA" id="ARBA00022918"/>
    </source>
</evidence>
<dbReference type="Proteomes" id="UP000765509">
    <property type="component" value="Unassembled WGS sequence"/>
</dbReference>
<evidence type="ECO:0000313" key="9">
    <source>
        <dbReference type="Proteomes" id="UP000765509"/>
    </source>
</evidence>
<keyword evidence="5" id="KW-0378">Hydrolase</keyword>
<accession>A0A9Q3DZ00</accession>
<evidence type="ECO:0000256" key="3">
    <source>
        <dbReference type="ARBA" id="ARBA00022722"/>
    </source>
</evidence>
<keyword evidence="3" id="KW-0540">Nuclease</keyword>
<dbReference type="AlphaFoldDB" id="A0A9Q3DZ00"/>
<sequence>MSTAVSSRIIQRRLAHSQVSLRKIPVFPSMRKLLVSLTNSKRPSLLLQSSSTHHCGDQCIQLCLGCCTESGKHPISFDSCKIIPEELNYEINDKKLLGIVWALKCWRTFLLSLSSPFEVLTNQSYLQYFMSSQFIACHQAHWAEFLSEFHFFITYLPGHLATLLDSLLRWDNIYPERGEDFISKNSMNFQKLIKKDEVQPSIFYAVKVKCFSNLIESIQKKLWQDF</sequence>
<keyword evidence="1" id="KW-0808">Transferase</keyword>
<protein>
    <recommendedName>
        <fullName evidence="7">Reverse transcriptase RNase H-like domain-containing protein</fullName>
    </recommendedName>
</protein>
<keyword evidence="4" id="KW-0255">Endonuclease</keyword>
<dbReference type="EMBL" id="AVOT02020238">
    <property type="protein sequence ID" value="MBW0508292.1"/>
    <property type="molecule type" value="Genomic_DNA"/>
</dbReference>
<keyword evidence="6" id="KW-0695">RNA-directed DNA polymerase</keyword>